<evidence type="ECO:0000313" key="1">
    <source>
        <dbReference type="EMBL" id="SAL32147.1"/>
    </source>
</evidence>
<protein>
    <submittedName>
        <fullName evidence="1">Uncharacterized protein</fullName>
    </submittedName>
</protein>
<dbReference type="Gene3D" id="3.90.350.10">
    <property type="entry name" value="Transposase Inhibitor Protein From Tn5, Chain A, domain 1"/>
    <property type="match status" value="1"/>
</dbReference>
<evidence type="ECO:0000313" key="2">
    <source>
        <dbReference type="Proteomes" id="UP000054683"/>
    </source>
</evidence>
<dbReference type="PANTHER" id="PTHR37319">
    <property type="entry name" value="TRANSPOSASE"/>
    <property type="match status" value="1"/>
</dbReference>
<dbReference type="InterPro" id="IPR012337">
    <property type="entry name" value="RNaseH-like_sf"/>
</dbReference>
<sequence>MKRKVINPTRVPIEEKESYRWLENLRQSTALLGEPERCVHIGDRESDIYELFCEAHELGNFLVRTCVDRLAGDGEHTIADEMAETKIRGFHCVELRDSKGCPDEAFLAIWYRRITVLPPLYKQRRYPELRLTVIHAQETTAPAGRPPTSGS</sequence>
<dbReference type="EMBL" id="FCOK02000015">
    <property type="protein sequence ID" value="SAL32147.1"/>
    <property type="molecule type" value="Genomic_DNA"/>
</dbReference>
<dbReference type="InterPro" id="IPR047768">
    <property type="entry name" value="Tn5p-like"/>
</dbReference>
<dbReference type="Proteomes" id="UP000054683">
    <property type="component" value="Unassembled WGS sequence"/>
</dbReference>
<dbReference type="PANTHER" id="PTHR37319:SF1">
    <property type="entry name" value="TRANSPOSASE TN5 DIMERISATION DOMAIN-CONTAINING PROTEIN"/>
    <property type="match status" value="1"/>
</dbReference>
<organism evidence="1 2">
    <name type="scientific">Caballeronia udeis</name>
    <dbReference type="NCBI Taxonomy" id="1232866"/>
    <lineage>
        <taxon>Bacteria</taxon>
        <taxon>Pseudomonadati</taxon>
        <taxon>Pseudomonadota</taxon>
        <taxon>Betaproteobacteria</taxon>
        <taxon>Burkholderiales</taxon>
        <taxon>Burkholderiaceae</taxon>
        <taxon>Caballeronia</taxon>
    </lineage>
</organism>
<proteinExistence type="predicted"/>
<name>A0A158GJT8_9BURK</name>
<reference evidence="1 2" key="1">
    <citation type="submission" date="2016-01" db="EMBL/GenBank/DDBJ databases">
        <authorList>
            <person name="Oliw E.H."/>
        </authorList>
    </citation>
    <scope>NUCLEOTIDE SEQUENCE [LARGE SCALE GENOMIC DNA]</scope>
    <source>
        <strain evidence="1">LMG 27134</strain>
    </source>
</reference>
<gene>
    <name evidence="1" type="ORF">AWB69_02769</name>
</gene>
<dbReference type="RefSeq" id="WP_062085400.1">
    <property type="nucleotide sequence ID" value="NZ_FCOK02000015.1"/>
</dbReference>
<dbReference type="AlphaFoldDB" id="A0A158GJT8"/>
<accession>A0A158GJT8</accession>
<dbReference type="SUPFAM" id="SSF53098">
    <property type="entry name" value="Ribonuclease H-like"/>
    <property type="match status" value="1"/>
</dbReference>